<dbReference type="AlphaFoldDB" id="A0AAQ3QQ94"/>
<evidence type="ECO:0000256" key="1">
    <source>
        <dbReference type="SAM" id="MobiDB-lite"/>
    </source>
</evidence>
<dbReference type="Proteomes" id="UP001327560">
    <property type="component" value="Chromosome 8"/>
</dbReference>
<name>A0AAQ3QQ94_9LILI</name>
<reference evidence="2 3" key="1">
    <citation type="submission" date="2023-10" db="EMBL/GenBank/DDBJ databases">
        <title>Chromosome-scale genome assembly provides insights into flower coloration mechanisms of Canna indica.</title>
        <authorList>
            <person name="Li C."/>
        </authorList>
    </citation>
    <scope>NUCLEOTIDE SEQUENCE [LARGE SCALE GENOMIC DNA]</scope>
    <source>
        <tissue evidence="2">Flower</tissue>
    </source>
</reference>
<evidence type="ECO:0000313" key="2">
    <source>
        <dbReference type="EMBL" id="WOL16380.1"/>
    </source>
</evidence>
<feature type="region of interest" description="Disordered" evidence="1">
    <location>
        <begin position="1"/>
        <end position="30"/>
    </location>
</feature>
<accession>A0AAQ3QQ94</accession>
<keyword evidence="3" id="KW-1185">Reference proteome</keyword>
<proteinExistence type="predicted"/>
<gene>
    <name evidence="2" type="ORF">Cni_G25167</name>
</gene>
<organism evidence="2 3">
    <name type="scientific">Canna indica</name>
    <name type="common">Indian-shot</name>
    <dbReference type="NCBI Taxonomy" id="4628"/>
    <lineage>
        <taxon>Eukaryota</taxon>
        <taxon>Viridiplantae</taxon>
        <taxon>Streptophyta</taxon>
        <taxon>Embryophyta</taxon>
        <taxon>Tracheophyta</taxon>
        <taxon>Spermatophyta</taxon>
        <taxon>Magnoliopsida</taxon>
        <taxon>Liliopsida</taxon>
        <taxon>Zingiberales</taxon>
        <taxon>Cannaceae</taxon>
        <taxon>Canna</taxon>
    </lineage>
</organism>
<evidence type="ECO:0000313" key="3">
    <source>
        <dbReference type="Proteomes" id="UP001327560"/>
    </source>
</evidence>
<sequence length="154" mass="18150">MASSRIMNDPAAHDEMQGNHEAFPGCSKNKASNYNTQESRNFSQWFPKPKGERGMPVLHSMQENYSTIWENYAISDQCYNGPFYGQEIFAQPYVHPEFITMQQITENIFENNVYPINHDYTFPIDNRYRVMYHQQGCFLMLPAINFKFKNFSTF</sequence>
<dbReference type="EMBL" id="CP136897">
    <property type="protein sequence ID" value="WOL16380.1"/>
    <property type="molecule type" value="Genomic_DNA"/>
</dbReference>
<protein>
    <submittedName>
        <fullName evidence="2">Uncharacterized protein</fullName>
    </submittedName>
</protein>